<dbReference type="GO" id="GO:0071973">
    <property type="term" value="P:bacterial-type flagellum-dependent cell motility"/>
    <property type="evidence" value="ECO:0007669"/>
    <property type="project" value="InterPro"/>
</dbReference>
<keyword evidence="11" id="KW-1185">Reference proteome</keyword>
<comment type="subunit">
    <text evidence="4 9">The basal body constitutes a major portion of the flagellar organelle and consists of four rings (L,P,S, and M) mounted on a central rod.</text>
</comment>
<dbReference type="PANTHER" id="PTHR34933:SF3">
    <property type="entry name" value="FLAGELLAR L-RING PROTEIN"/>
    <property type="match status" value="1"/>
</dbReference>
<comment type="caution">
    <text evidence="10">The sequence shown here is derived from an EMBL/GenBank/DDBJ whole genome shotgun (WGS) entry which is preliminary data.</text>
</comment>
<gene>
    <name evidence="9 10" type="primary">flgH</name>
    <name evidence="10" type="ORF">AQPW35_39670</name>
</gene>
<evidence type="ECO:0000256" key="4">
    <source>
        <dbReference type="ARBA" id="ARBA00011439"/>
    </source>
</evidence>
<dbReference type="HAMAP" id="MF_00415">
    <property type="entry name" value="FlgH"/>
    <property type="match status" value="1"/>
</dbReference>
<keyword evidence="8 9" id="KW-0998">Cell outer membrane</keyword>
<evidence type="ECO:0000256" key="5">
    <source>
        <dbReference type="ARBA" id="ARBA00022729"/>
    </source>
</evidence>
<evidence type="ECO:0000256" key="8">
    <source>
        <dbReference type="ARBA" id="ARBA00023237"/>
    </source>
</evidence>
<comment type="subcellular location">
    <subcellularLocation>
        <location evidence="9">Cell outer membrane</location>
        <topology evidence="9">Lipid-anchor</topology>
    </subcellularLocation>
    <subcellularLocation>
        <location evidence="9">Bacterial flagellum basal body</location>
    </subcellularLocation>
    <subcellularLocation>
        <location evidence="2">Membrane</location>
    </subcellularLocation>
</comment>
<dbReference type="GO" id="GO:0009279">
    <property type="term" value="C:cell outer membrane"/>
    <property type="evidence" value="ECO:0007669"/>
    <property type="project" value="UniProtKB-SubCell"/>
</dbReference>
<evidence type="ECO:0000256" key="1">
    <source>
        <dbReference type="ARBA" id="ARBA00002591"/>
    </source>
</evidence>
<evidence type="ECO:0000313" key="10">
    <source>
        <dbReference type="EMBL" id="GCL64886.1"/>
    </source>
</evidence>
<protein>
    <recommendedName>
        <fullName evidence="9">Flagellar L-ring protein</fullName>
    </recommendedName>
    <alternativeName>
        <fullName evidence="9">Basal body L-ring protein</fullName>
    </alternativeName>
</protein>
<keyword evidence="7 9" id="KW-0975">Bacterial flagellum</keyword>
<reference evidence="11" key="1">
    <citation type="submission" date="2019-03" db="EMBL/GenBank/DDBJ databases">
        <title>Aquabacterium pictum sp.nov., the first bacteriochlorophyll a-containing freshwater bacterium in the genus Aquabacterium of the class Betaproteobacteria.</title>
        <authorList>
            <person name="Hirose S."/>
            <person name="Tank M."/>
            <person name="Hara E."/>
            <person name="Tamaki H."/>
            <person name="Takaichi S."/>
            <person name="Haruta S."/>
            <person name="Hanada S."/>
        </authorList>
    </citation>
    <scope>NUCLEOTIDE SEQUENCE [LARGE SCALE GENOMIC DNA]</scope>
    <source>
        <strain evidence="11">W35</strain>
    </source>
</reference>
<evidence type="ECO:0000313" key="11">
    <source>
        <dbReference type="Proteomes" id="UP000301751"/>
    </source>
</evidence>
<dbReference type="OrthoDB" id="9789463at2"/>
<evidence type="ECO:0000256" key="9">
    <source>
        <dbReference type="HAMAP-Rule" id="MF_00415"/>
    </source>
</evidence>
<dbReference type="AlphaFoldDB" id="A0A480AVG3"/>
<evidence type="ECO:0000256" key="3">
    <source>
        <dbReference type="ARBA" id="ARBA00006929"/>
    </source>
</evidence>
<proteinExistence type="inferred from homology"/>
<sequence length="240" mass="25212">MSRLTVLSPRMLLAAGLLALLSGCAGWSERIQQVPVVDLVQPSAAMPVAEPLAPQGSEPPVLTGSIFQADRYRPLFENHRARIVGDTLQITITEKVSAVQKSTSSVNRKSAVDAGVSALPFLKSSALTRASATGNGNSEFSGNGTTENSNDFSGVITATVVQVLPNGHLVVSAEKQIGVNANVDVLRFSGQVDPRAIAPGNTIASTQIANVRVMQRGRGQAAEAQSIGWLGRFFLNVLPI</sequence>
<dbReference type="GO" id="GO:0003774">
    <property type="term" value="F:cytoskeletal motor activity"/>
    <property type="evidence" value="ECO:0007669"/>
    <property type="project" value="InterPro"/>
</dbReference>
<organism evidence="10 11">
    <name type="scientific">Pseudaquabacterium pictum</name>
    <dbReference type="NCBI Taxonomy" id="2315236"/>
    <lineage>
        <taxon>Bacteria</taxon>
        <taxon>Pseudomonadati</taxon>
        <taxon>Pseudomonadota</taxon>
        <taxon>Betaproteobacteria</taxon>
        <taxon>Burkholderiales</taxon>
        <taxon>Sphaerotilaceae</taxon>
        <taxon>Pseudaquabacterium</taxon>
    </lineage>
</organism>
<keyword evidence="6 9" id="KW-0472">Membrane</keyword>
<comment type="function">
    <text evidence="1 9">Assembles around the rod to form the L-ring and probably protects the motor/basal body from shearing forces during rotation.</text>
</comment>
<keyword evidence="5 9" id="KW-0732">Signal</keyword>
<dbReference type="PANTHER" id="PTHR34933">
    <property type="entry name" value="FLAGELLAR L-RING PROTEIN"/>
    <property type="match status" value="1"/>
</dbReference>
<dbReference type="InterPro" id="IPR000527">
    <property type="entry name" value="Flag_Lring"/>
</dbReference>
<keyword evidence="10" id="KW-0966">Cell projection</keyword>
<name>A0A480AVG3_9BURK</name>
<dbReference type="Pfam" id="PF02107">
    <property type="entry name" value="FlgH"/>
    <property type="match status" value="1"/>
</dbReference>
<evidence type="ECO:0000256" key="6">
    <source>
        <dbReference type="ARBA" id="ARBA00023136"/>
    </source>
</evidence>
<dbReference type="EMBL" id="BJCL01000012">
    <property type="protein sequence ID" value="GCL64886.1"/>
    <property type="molecule type" value="Genomic_DNA"/>
</dbReference>
<keyword evidence="10" id="KW-0282">Flagellum</keyword>
<evidence type="ECO:0000256" key="2">
    <source>
        <dbReference type="ARBA" id="ARBA00004370"/>
    </source>
</evidence>
<accession>A0A480AVG3</accession>
<comment type="similarity">
    <text evidence="3 9">Belongs to the FlgH family.</text>
</comment>
<dbReference type="Proteomes" id="UP000301751">
    <property type="component" value="Unassembled WGS sequence"/>
</dbReference>
<evidence type="ECO:0000256" key="7">
    <source>
        <dbReference type="ARBA" id="ARBA00023143"/>
    </source>
</evidence>
<dbReference type="PRINTS" id="PR01008">
    <property type="entry name" value="FLGLRINGFLGH"/>
</dbReference>
<dbReference type="GO" id="GO:0009427">
    <property type="term" value="C:bacterial-type flagellum basal body, distal rod, L ring"/>
    <property type="evidence" value="ECO:0007669"/>
    <property type="project" value="InterPro"/>
</dbReference>
<keyword evidence="10" id="KW-0969">Cilium</keyword>
<dbReference type="RefSeq" id="WP_137734610.1">
    <property type="nucleotide sequence ID" value="NZ_BJCL01000012.1"/>
</dbReference>
<keyword evidence="9" id="KW-0449">Lipoprotein</keyword>
<dbReference type="PROSITE" id="PS51257">
    <property type="entry name" value="PROKAR_LIPOPROTEIN"/>
    <property type="match status" value="1"/>
</dbReference>